<accession>A0A146G686</accession>
<evidence type="ECO:0000313" key="2">
    <source>
        <dbReference type="EMBL" id="GAT32902.1"/>
    </source>
</evidence>
<evidence type="ECO:0000313" key="3">
    <source>
        <dbReference type="Proteomes" id="UP000076023"/>
    </source>
</evidence>
<dbReference type="PROSITE" id="PS50234">
    <property type="entry name" value="VWFA"/>
    <property type="match status" value="1"/>
</dbReference>
<dbReference type="EMBL" id="BDCO01000002">
    <property type="protein sequence ID" value="GAT32902.1"/>
    <property type="molecule type" value="Genomic_DNA"/>
</dbReference>
<dbReference type="Proteomes" id="UP000076023">
    <property type="component" value="Unassembled WGS sequence"/>
</dbReference>
<protein>
    <submittedName>
        <fullName evidence="2">Ca-activated chloride channel family protein</fullName>
    </submittedName>
</protein>
<dbReference type="Gene3D" id="3.40.50.410">
    <property type="entry name" value="von Willebrand factor, type A domain"/>
    <property type="match status" value="1"/>
</dbReference>
<dbReference type="InParanoid" id="A0A146G686"/>
<dbReference type="PANTHER" id="PTHR10579">
    <property type="entry name" value="CALCIUM-ACTIVATED CHLORIDE CHANNEL REGULATOR"/>
    <property type="match status" value="1"/>
</dbReference>
<keyword evidence="3" id="KW-1185">Reference proteome</keyword>
<dbReference type="STRING" id="690879.TSACC_21304"/>
<dbReference type="AlphaFoldDB" id="A0A146G686"/>
<gene>
    <name evidence="2" type="ORF">TSACC_21304</name>
</gene>
<dbReference type="SMART" id="SM00327">
    <property type="entry name" value="VWA"/>
    <property type="match status" value="1"/>
</dbReference>
<dbReference type="InterPro" id="IPR036465">
    <property type="entry name" value="vWFA_dom_sf"/>
</dbReference>
<dbReference type="SUPFAM" id="SSF53300">
    <property type="entry name" value="vWA-like"/>
    <property type="match status" value="1"/>
</dbReference>
<reference evidence="3" key="1">
    <citation type="journal article" date="2017" name="Genome Announc.">
        <title>Draft Genome Sequence of Terrimicrobium sacchariphilum NM-5T, a Facultative Anaerobic Soil Bacterium of the Class Spartobacteria.</title>
        <authorList>
            <person name="Qiu Y.L."/>
            <person name="Tourlousse D.M."/>
            <person name="Matsuura N."/>
            <person name="Ohashi A."/>
            <person name="Sekiguchi Y."/>
        </authorList>
    </citation>
    <scope>NUCLEOTIDE SEQUENCE [LARGE SCALE GENOMIC DNA]</scope>
    <source>
        <strain evidence="3">NM-5</strain>
    </source>
</reference>
<name>A0A146G686_TERSA</name>
<organism evidence="2 3">
    <name type="scientific">Terrimicrobium sacchariphilum</name>
    <dbReference type="NCBI Taxonomy" id="690879"/>
    <lineage>
        <taxon>Bacteria</taxon>
        <taxon>Pseudomonadati</taxon>
        <taxon>Verrucomicrobiota</taxon>
        <taxon>Terrimicrobiia</taxon>
        <taxon>Terrimicrobiales</taxon>
        <taxon>Terrimicrobiaceae</taxon>
        <taxon>Terrimicrobium</taxon>
    </lineage>
</organism>
<evidence type="ECO:0000259" key="1">
    <source>
        <dbReference type="PROSITE" id="PS50234"/>
    </source>
</evidence>
<comment type="caution">
    <text evidence="2">The sequence shown here is derived from an EMBL/GenBank/DDBJ whole genome shotgun (WGS) entry which is preliminary data.</text>
</comment>
<feature type="domain" description="VWFA" evidence="1">
    <location>
        <begin position="57"/>
        <end position="229"/>
    </location>
</feature>
<dbReference type="Pfam" id="PF00092">
    <property type="entry name" value="VWA"/>
    <property type="match status" value="1"/>
</dbReference>
<proteinExistence type="predicted"/>
<dbReference type="InterPro" id="IPR002035">
    <property type="entry name" value="VWF_A"/>
</dbReference>
<dbReference type="PANTHER" id="PTHR10579:SF43">
    <property type="entry name" value="ZINC FINGER (C3HC4-TYPE RING FINGER) FAMILY PROTEIN"/>
    <property type="match status" value="1"/>
</dbReference>
<dbReference type="InterPro" id="IPR051266">
    <property type="entry name" value="CLCR"/>
</dbReference>
<sequence length="430" mass="45717">MMASALVFSAAAQAPSAVTLTVTPEKKVIPSDGNRDAIVEIAVQAREANVKRTAPINLAVVLDRSGSMAGPKLEKARQAAAVALDQLGPDDYFSLVVYDDAAEVLIAAQKATDKDTLKARIQGISDGGSTALYAGVETGAAQIRKYLDKEKVNRVILLSDGMANVGPSSPSALARLGKELRDEGMGVSTVGLGEDYNEDLMTALAEASHANYYYVQNVEKLPGIFSEELGTVKSVVARNARITITLPDGVKPKGILGEDAVKFEGQSVTIPLSDLYGSQTRRFLVVCEAPKGEAELPLARVLLTYEDVASGRALSDTQVASVTRSPDAKVVEASIQVKVATEVAVTQNRLTKAAAVKLADEGRAKDAADLLISQANANAALPSTVQNSVIQSEDSVLRTKAKELLSSGWLSRSSRKEIQYQNYQDKNQKR</sequence>